<comment type="caution">
    <text evidence="2">The sequence shown here is derived from an EMBL/GenBank/DDBJ whole genome shotgun (WGS) entry which is preliminary data.</text>
</comment>
<feature type="region of interest" description="Disordered" evidence="1">
    <location>
        <begin position="165"/>
        <end position="193"/>
    </location>
</feature>
<evidence type="ECO:0000313" key="2">
    <source>
        <dbReference type="EMBL" id="KAH8997371.1"/>
    </source>
</evidence>
<feature type="compositionally biased region" description="Pro residues" evidence="1">
    <location>
        <begin position="13"/>
        <end position="28"/>
    </location>
</feature>
<feature type="compositionally biased region" description="Polar residues" evidence="1">
    <location>
        <begin position="30"/>
        <end position="55"/>
    </location>
</feature>
<feature type="region of interest" description="Disordered" evidence="1">
    <location>
        <begin position="272"/>
        <end position="313"/>
    </location>
</feature>
<name>A0AAD4LS87_9AGAM</name>
<dbReference type="EMBL" id="JAKELL010000007">
    <property type="protein sequence ID" value="KAH8997371.1"/>
    <property type="molecule type" value="Genomic_DNA"/>
</dbReference>
<accession>A0AAD4LS87</accession>
<feature type="compositionally biased region" description="Basic and acidic residues" evidence="1">
    <location>
        <begin position="302"/>
        <end position="313"/>
    </location>
</feature>
<feature type="compositionally biased region" description="Acidic residues" evidence="1">
    <location>
        <begin position="177"/>
        <end position="189"/>
    </location>
</feature>
<sequence>MLSWFNRNVSGPPNVPEPEPGSKPPVLPPATSSGLNDVPTMATTTTAEAGPSSEQPQKRAFTTALNTPHDAVLAELQGHHPDHDPSTRIDLTPSVSVLGLQSLDTLPAATSEVPGSVVSSSSPPPDGEELWAHLARIRALQAEVAGLHVTMEGIGLGEPAVTRLRSATPRAVGERLADDEDSDGDGGSEVEERRALEFERAERRFDWAEGRDRTDHDQAPQLDELSQALAAFHALDAPGVNFTASRTTTMSTAAALARPSVLRHPDLRRISSDTSVRGHEEIFDSPASLQAPLPNVQESESDAEHADPDTPIS</sequence>
<keyword evidence="3" id="KW-1185">Reference proteome</keyword>
<feature type="region of interest" description="Disordered" evidence="1">
    <location>
        <begin position="1"/>
        <end position="63"/>
    </location>
</feature>
<evidence type="ECO:0000313" key="3">
    <source>
        <dbReference type="Proteomes" id="UP001201163"/>
    </source>
</evidence>
<dbReference type="AlphaFoldDB" id="A0AAD4LS87"/>
<proteinExistence type="predicted"/>
<feature type="compositionally biased region" description="Polar residues" evidence="1">
    <location>
        <begin position="1"/>
        <end position="11"/>
    </location>
</feature>
<dbReference type="Proteomes" id="UP001201163">
    <property type="component" value="Unassembled WGS sequence"/>
</dbReference>
<evidence type="ECO:0000256" key="1">
    <source>
        <dbReference type="SAM" id="MobiDB-lite"/>
    </source>
</evidence>
<organism evidence="2 3">
    <name type="scientific">Lactarius akahatsu</name>
    <dbReference type="NCBI Taxonomy" id="416441"/>
    <lineage>
        <taxon>Eukaryota</taxon>
        <taxon>Fungi</taxon>
        <taxon>Dikarya</taxon>
        <taxon>Basidiomycota</taxon>
        <taxon>Agaricomycotina</taxon>
        <taxon>Agaricomycetes</taxon>
        <taxon>Russulales</taxon>
        <taxon>Russulaceae</taxon>
        <taxon>Lactarius</taxon>
    </lineage>
</organism>
<reference evidence="2" key="1">
    <citation type="submission" date="2022-01" db="EMBL/GenBank/DDBJ databases">
        <title>Comparative genomics reveals a dynamic genome evolution in the ectomycorrhizal milk-cap (Lactarius) mushrooms.</title>
        <authorList>
            <consortium name="DOE Joint Genome Institute"/>
            <person name="Lebreton A."/>
            <person name="Tang N."/>
            <person name="Kuo A."/>
            <person name="LaButti K."/>
            <person name="Drula E."/>
            <person name="Barry K."/>
            <person name="Clum A."/>
            <person name="Lipzen A."/>
            <person name="Mousain D."/>
            <person name="Ng V."/>
            <person name="Wang R."/>
            <person name="Wang X."/>
            <person name="Dai Y."/>
            <person name="Henrissat B."/>
            <person name="Grigoriev I.V."/>
            <person name="Guerin-Laguette A."/>
            <person name="Yu F."/>
            <person name="Martin F.M."/>
        </authorList>
    </citation>
    <scope>NUCLEOTIDE SEQUENCE</scope>
    <source>
        <strain evidence="2">QP</strain>
    </source>
</reference>
<feature type="compositionally biased region" description="Basic and acidic residues" evidence="1">
    <location>
        <begin position="272"/>
        <end position="282"/>
    </location>
</feature>
<gene>
    <name evidence="2" type="ORF">EDB92DRAFT_2112105</name>
</gene>
<protein>
    <submittedName>
        <fullName evidence="2">Uncharacterized protein</fullName>
    </submittedName>
</protein>